<dbReference type="InterPro" id="IPR031745">
    <property type="entry name" value="Vps53_C"/>
</dbReference>
<sequence>MHEMEIPHDVLLSIQRILNLQENVEGNGDLASLSSDFSPVGVLNTLFPDEASLANIETIQTRLAEDAHDLRQEIESLKEELETEQDPQRMQLLQEMISDLMGQMSRIREQATESEAVVQSITKDIQKLDMTKKNLTTSMTMLKRFQMLANATSQLDELVKEKKYSETSQSLAAVKELSVVFKPYLSIPRIALLWTRIQKLQSELRTKLDHDFDAFFLPDPAKPIRPSTISNACLVVDVLGDDFRHHLLERYTGIELKEYRRIFRITDEAGQLDNLNRRFAFFRRLLQAHDTERANVFPTEWKVGEHLSAKFIDITREDLSSLLGKAGPSLTVATLLQSLQQCLDFEAFISKKYTFTIGRILTLSSTITSRPMSSLASAFEPHMGVFIDAQDKALADMLAPHRGKKSRTSLEETALDKPSTVLPSSTELFYFYGQTLEQCSKLFTGKPLFDLSALFRKWLRLYAEDVLMASLKRPTNQGRRSLDSKFDVNELKNACIVLNTAEYCQVTASELEEKLIDKINEEYKEKVSLQAERDVLIGVASAAIIAQLRELEAACDASFDMLVKTAWSSTKTVSGPSAFVKDLTKGIDSVASAVQPLIEQKKYLRNFLDKAAALIMIRFTNAVVKSRPLREAGAEQLLLDLQELKLCLMKLAGDASASFARNVSKSTSQLETLFKVIIPPADPAEAFIQNYTVLIGDASFSNFQKVLDLKGTPRVEQNALLDSFLSITSKKDDLADTSFLSTLDMDPPATSQTGGLTSPSGSRLNLPSLIAGPNSGVDGLLSTLTSPGASGPPTGSETSGKSGESTQKQVFNDLRRLVSFGLRRDTSS</sequence>
<evidence type="ECO:0000313" key="11">
    <source>
        <dbReference type="EMBL" id="KLO18398.1"/>
    </source>
</evidence>
<evidence type="ECO:0000256" key="4">
    <source>
        <dbReference type="ARBA" id="ARBA00022753"/>
    </source>
</evidence>
<dbReference type="GO" id="GO:0042147">
    <property type="term" value="P:retrograde transport, endosome to Golgi"/>
    <property type="evidence" value="ECO:0007669"/>
    <property type="project" value="InterPro"/>
</dbReference>
<organism evidence="11 12">
    <name type="scientific">Schizopora paradoxa</name>
    <dbReference type="NCBI Taxonomy" id="27342"/>
    <lineage>
        <taxon>Eukaryota</taxon>
        <taxon>Fungi</taxon>
        <taxon>Dikarya</taxon>
        <taxon>Basidiomycota</taxon>
        <taxon>Agaricomycotina</taxon>
        <taxon>Agaricomycetes</taxon>
        <taxon>Hymenochaetales</taxon>
        <taxon>Schizoporaceae</taxon>
        <taxon>Schizopora</taxon>
    </lineage>
</organism>
<dbReference type="PANTHER" id="PTHR12820:SF0">
    <property type="entry name" value="VACUOLAR PROTEIN SORTING-ASSOCIATED PROTEIN 53 HOMOLOG"/>
    <property type="match status" value="1"/>
</dbReference>
<dbReference type="InParanoid" id="A0A0H2S9N8"/>
<keyword evidence="12" id="KW-1185">Reference proteome</keyword>
<evidence type="ECO:0000256" key="5">
    <source>
        <dbReference type="ARBA" id="ARBA00023034"/>
    </source>
</evidence>
<dbReference type="EMBL" id="KQ085895">
    <property type="protein sequence ID" value="KLO18398.1"/>
    <property type="molecule type" value="Genomic_DNA"/>
</dbReference>
<dbReference type="InterPro" id="IPR039766">
    <property type="entry name" value="Vps53"/>
</dbReference>
<keyword evidence="5" id="KW-0333">Golgi apparatus</keyword>
<gene>
    <name evidence="11" type="ORF">SCHPADRAFT_993623</name>
</gene>
<comment type="subcellular location">
    <subcellularLocation>
        <location evidence="2">Endosome membrane</location>
        <topology evidence="2">Peripheral membrane protein</topology>
    </subcellularLocation>
    <subcellularLocation>
        <location evidence="1">Golgi apparatus</location>
        <location evidence="1">trans-Golgi network membrane</location>
        <topology evidence="1">Peripheral membrane protein</topology>
    </subcellularLocation>
</comment>
<dbReference type="InterPro" id="IPR007234">
    <property type="entry name" value="Vps53_N"/>
</dbReference>
<dbReference type="GO" id="GO:0010008">
    <property type="term" value="C:endosome membrane"/>
    <property type="evidence" value="ECO:0007669"/>
    <property type="project" value="UniProtKB-SubCell"/>
</dbReference>
<reference evidence="11 12" key="1">
    <citation type="submission" date="2015-04" db="EMBL/GenBank/DDBJ databases">
        <title>Complete genome sequence of Schizopora paradoxa KUC8140, a cosmopolitan wood degrader in East Asia.</title>
        <authorList>
            <consortium name="DOE Joint Genome Institute"/>
            <person name="Min B."/>
            <person name="Park H."/>
            <person name="Jang Y."/>
            <person name="Kim J.-J."/>
            <person name="Kim K.H."/>
            <person name="Pangilinan J."/>
            <person name="Lipzen A."/>
            <person name="Riley R."/>
            <person name="Grigoriev I.V."/>
            <person name="Spatafora J.W."/>
            <person name="Choi I.-G."/>
        </authorList>
    </citation>
    <scope>NUCLEOTIDE SEQUENCE [LARGE SCALE GENOMIC DNA]</scope>
    <source>
        <strain evidence="11 12">KUC8140</strain>
    </source>
</reference>
<accession>A0A0H2S9N8</accession>
<dbReference type="STRING" id="27342.A0A0H2S9N8"/>
<feature type="compositionally biased region" description="Low complexity" evidence="8">
    <location>
        <begin position="782"/>
        <end position="806"/>
    </location>
</feature>
<evidence type="ECO:0000256" key="7">
    <source>
        <dbReference type="SAM" id="Coils"/>
    </source>
</evidence>
<dbReference type="Pfam" id="PF16854">
    <property type="entry name" value="VPS53_C"/>
    <property type="match status" value="1"/>
</dbReference>
<dbReference type="Gene3D" id="1.10.357.110">
    <property type="entry name" value="Vacuolar protein sorting-associated protein 53, C-terminus"/>
    <property type="match status" value="1"/>
</dbReference>
<dbReference type="InterPro" id="IPR038260">
    <property type="entry name" value="Vps53_C_sf"/>
</dbReference>
<feature type="domain" description="Vps53 N-terminal" evidence="9">
    <location>
        <begin position="36"/>
        <end position="398"/>
    </location>
</feature>
<dbReference type="Proteomes" id="UP000053477">
    <property type="component" value="Unassembled WGS sequence"/>
</dbReference>
<evidence type="ECO:0000259" key="9">
    <source>
        <dbReference type="Pfam" id="PF04100"/>
    </source>
</evidence>
<comment type="similarity">
    <text evidence="3">Belongs to the VPS53 family.</text>
</comment>
<feature type="region of interest" description="Disordered" evidence="8">
    <location>
        <begin position="741"/>
        <end position="810"/>
    </location>
</feature>
<evidence type="ECO:0000259" key="10">
    <source>
        <dbReference type="Pfam" id="PF16854"/>
    </source>
</evidence>
<feature type="domain" description="Vps53 C-terminal" evidence="10">
    <location>
        <begin position="635"/>
        <end position="712"/>
    </location>
</feature>
<dbReference type="PANTHER" id="PTHR12820">
    <property type="entry name" value="VACUOLAR SORTING PROTEIN 53"/>
    <property type="match status" value="1"/>
</dbReference>
<keyword evidence="4" id="KW-0967">Endosome</keyword>
<dbReference type="Pfam" id="PF04100">
    <property type="entry name" value="Vps53_N"/>
    <property type="match status" value="1"/>
</dbReference>
<name>A0A0H2S9N8_9AGAM</name>
<dbReference type="OrthoDB" id="10261632at2759"/>
<evidence type="ECO:0000256" key="1">
    <source>
        <dbReference type="ARBA" id="ARBA00004150"/>
    </source>
</evidence>
<proteinExistence type="inferred from homology"/>
<dbReference type="GO" id="GO:0000938">
    <property type="term" value="C:GARP complex"/>
    <property type="evidence" value="ECO:0007669"/>
    <property type="project" value="InterPro"/>
</dbReference>
<dbReference type="AlphaFoldDB" id="A0A0H2S9N8"/>
<dbReference type="GO" id="GO:0005829">
    <property type="term" value="C:cytosol"/>
    <property type="evidence" value="ECO:0007669"/>
    <property type="project" value="GOC"/>
</dbReference>
<protein>
    <submittedName>
        <fullName evidence="11">Uncharacterized protein</fullName>
    </submittedName>
</protein>
<evidence type="ECO:0000313" key="12">
    <source>
        <dbReference type="Proteomes" id="UP000053477"/>
    </source>
</evidence>
<evidence type="ECO:0000256" key="3">
    <source>
        <dbReference type="ARBA" id="ARBA00008628"/>
    </source>
</evidence>
<keyword evidence="6" id="KW-0472">Membrane</keyword>
<feature type="coiled-coil region" evidence="7">
    <location>
        <begin position="60"/>
        <end position="110"/>
    </location>
</feature>
<evidence type="ECO:0000256" key="8">
    <source>
        <dbReference type="SAM" id="MobiDB-lite"/>
    </source>
</evidence>
<evidence type="ECO:0000256" key="2">
    <source>
        <dbReference type="ARBA" id="ARBA00004481"/>
    </source>
</evidence>
<keyword evidence="7" id="KW-0175">Coiled coil</keyword>
<evidence type="ECO:0000256" key="6">
    <source>
        <dbReference type="ARBA" id="ARBA00023136"/>
    </source>
</evidence>
<feature type="compositionally biased region" description="Polar residues" evidence="8">
    <location>
        <begin position="749"/>
        <end position="765"/>
    </location>
</feature>
<dbReference type="FunCoup" id="A0A0H2S9N8">
    <property type="interactions" value="477"/>
</dbReference>